<dbReference type="AlphaFoldDB" id="A0A5P9JTQ6"/>
<dbReference type="KEGG" id="mico:GDR74_02365"/>
<sequence length="66" mass="8038">MRLPTLKQLEAMPWQDAWAILEAHERDERATYENPTLSHWRGRAYARELIREKLKRIERMRVHLGL</sequence>
<proteinExistence type="predicted"/>
<dbReference type="EMBL" id="CP045423">
    <property type="protein sequence ID" value="QFU15148.1"/>
    <property type="molecule type" value="Genomic_DNA"/>
</dbReference>
<dbReference type="RefSeq" id="WP_152584798.1">
    <property type="nucleotide sequence ID" value="NZ_CP045423.1"/>
</dbReference>
<dbReference type="Proteomes" id="UP000325614">
    <property type="component" value="Chromosome"/>
</dbReference>
<accession>A0A5P9JTQ6</accession>
<evidence type="ECO:0000313" key="1">
    <source>
        <dbReference type="EMBL" id="QFU15148.1"/>
    </source>
</evidence>
<protein>
    <submittedName>
        <fullName evidence="1">Uncharacterized protein</fullName>
    </submittedName>
</protein>
<organism evidence="1 2">
    <name type="scientific">Microvirga thermotolerans</name>
    <dbReference type="NCBI Taxonomy" id="2651334"/>
    <lineage>
        <taxon>Bacteria</taxon>
        <taxon>Pseudomonadati</taxon>
        <taxon>Pseudomonadota</taxon>
        <taxon>Alphaproteobacteria</taxon>
        <taxon>Hyphomicrobiales</taxon>
        <taxon>Methylobacteriaceae</taxon>
        <taxon>Microvirga</taxon>
    </lineage>
</organism>
<evidence type="ECO:0000313" key="2">
    <source>
        <dbReference type="Proteomes" id="UP000325614"/>
    </source>
</evidence>
<gene>
    <name evidence="1" type="ORF">GDR74_02365</name>
</gene>
<keyword evidence="2" id="KW-1185">Reference proteome</keyword>
<name>A0A5P9JTQ6_9HYPH</name>
<reference evidence="1 2" key="1">
    <citation type="submission" date="2019-10" db="EMBL/GenBank/DDBJ databases">
        <title>Isolation, Identification of Microvirga thermotolerans HR1, a novel thermophilic bacterium and Comparative Genomics of the genus Microvirga.</title>
        <authorList>
            <person name="Li J."/>
            <person name="Zhang W."/>
            <person name="Lin M."/>
            <person name="Wang J."/>
        </authorList>
    </citation>
    <scope>NUCLEOTIDE SEQUENCE [LARGE SCALE GENOMIC DNA]</scope>
    <source>
        <strain evidence="1 2">HR1</strain>
    </source>
</reference>